<evidence type="ECO:0000313" key="1">
    <source>
        <dbReference type="EMBL" id="KKL86769.1"/>
    </source>
</evidence>
<proteinExistence type="predicted"/>
<gene>
    <name evidence="1" type="ORF">LCGC14_1941440</name>
</gene>
<reference evidence="1" key="1">
    <citation type="journal article" date="2015" name="Nature">
        <title>Complex archaea that bridge the gap between prokaryotes and eukaryotes.</title>
        <authorList>
            <person name="Spang A."/>
            <person name="Saw J.H."/>
            <person name="Jorgensen S.L."/>
            <person name="Zaremba-Niedzwiedzka K."/>
            <person name="Martijn J."/>
            <person name="Lind A.E."/>
            <person name="van Eijk R."/>
            <person name="Schleper C."/>
            <person name="Guy L."/>
            <person name="Ettema T.J."/>
        </authorList>
    </citation>
    <scope>NUCLEOTIDE SEQUENCE</scope>
</reference>
<comment type="caution">
    <text evidence="1">The sequence shown here is derived from an EMBL/GenBank/DDBJ whole genome shotgun (WGS) entry which is preliminary data.</text>
</comment>
<organism evidence="1">
    <name type="scientific">marine sediment metagenome</name>
    <dbReference type="NCBI Taxonomy" id="412755"/>
    <lineage>
        <taxon>unclassified sequences</taxon>
        <taxon>metagenomes</taxon>
        <taxon>ecological metagenomes</taxon>
    </lineage>
</organism>
<dbReference type="AlphaFoldDB" id="A0A0F9FK67"/>
<sequence>MVKIDIPPITRRVWWNLDVKRKWEKRLPRVRKVYLDAELTTVLVGMRRVYVYHINSNKFDESYAMLRKNGLVFFPTNKGGLYSGFSHKHRPVEQGKPYQLYGAAVKADDLEAGELFIEYSKVANKTAELGGELLGYPDCDTKFFETIWPDIQDPMFESALNTPGKKKKGDTVTVSCHPYCNQLLRYFGFRITPHLSHSMQCEKTIAWGKEWIGIMEQIDAEATEWLVELLSMPLEWNFYKGVAIIDTPLFRGITNSNVSVDRKVIVNTGWDYESL</sequence>
<name>A0A0F9FK67_9ZZZZ</name>
<accession>A0A0F9FK67</accession>
<dbReference type="EMBL" id="LAZR01021019">
    <property type="protein sequence ID" value="KKL86769.1"/>
    <property type="molecule type" value="Genomic_DNA"/>
</dbReference>
<protein>
    <submittedName>
        <fullName evidence="1">Uncharacterized protein</fullName>
    </submittedName>
</protein>